<comment type="caution">
    <text evidence="1">The sequence shown here is derived from an EMBL/GenBank/DDBJ whole genome shotgun (WGS) entry which is preliminary data.</text>
</comment>
<proteinExistence type="predicted"/>
<reference evidence="1" key="2">
    <citation type="submission" date="2020-11" db="EMBL/GenBank/DDBJ databases">
        <authorList>
            <person name="McCartney M.A."/>
            <person name="Auch B."/>
            <person name="Kono T."/>
            <person name="Mallez S."/>
            <person name="Becker A."/>
            <person name="Gohl D.M."/>
            <person name="Silverstein K.A.T."/>
            <person name="Koren S."/>
            <person name="Bechman K.B."/>
            <person name="Herman A."/>
            <person name="Abrahante J.E."/>
            <person name="Garbe J."/>
        </authorList>
    </citation>
    <scope>NUCLEOTIDE SEQUENCE</scope>
    <source>
        <strain evidence="1">Duluth1</strain>
        <tissue evidence="1">Whole animal</tissue>
    </source>
</reference>
<evidence type="ECO:0000313" key="1">
    <source>
        <dbReference type="EMBL" id="KAH3738000.1"/>
    </source>
</evidence>
<organism evidence="1 2">
    <name type="scientific">Dreissena polymorpha</name>
    <name type="common">Zebra mussel</name>
    <name type="synonym">Mytilus polymorpha</name>
    <dbReference type="NCBI Taxonomy" id="45954"/>
    <lineage>
        <taxon>Eukaryota</taxon>
        <taxon>Metazoa</taxon>
        <taxon>Spiralia</taxon>
        <taxon>Lophotrochozoa</taxon>
        <taxon>Mollusca</taxon>
        <taxon>Bivalvia</taxon>
        <taxon>Autobranchia</taxon>
        <taxon>Heteroconchia</taxon>
        <taxon>Euheterodonta</taxon>
        <taxon>Imparidentia</taxon>
        <taxon>Neoheterodontei</taxon>
        <taxon>Myida</taxon>
        <taxon>Dreissenoidea</taxon>
        <taxon>Dreissenidae</taxon>
        <taxon>Dreissena</taxon>
    </lineage>
</organism>
<sequence length="102" mass="11351">MLLIKELYVFELLTVIDQKNAKAKKKNSCVSGHLLKKRREQANPEGRLIVSSTVQQTKKLTFSSAANPQLPVSIAPTVLGVRFELMKSRSLGGHHIYYGKAT</sequence>
<keyword evidence="2" id="KW-1185">Reference proteome</keyword>
<accession>A0A9D4D3I8</accession>
<reference evidence="1" key="1">
    <citation type="journal article" date="2019" name="bioRxiv">
        <title>The Genome of the Zebra Mussel, Dreissena polymorpha: A Resource for Invasive Species Research.</title>
        <authorList>
            <person name="McCartney M.A."/>
            <person name="Auch B."/>
            <person name="Kono T."/>
            <person name="Mallez S."/>
            <person name="Zhang Y."/>
            <person name="Obille A."/>
            <person name="Becker A."/>
            <person name="Abrahante J.E."/>
            <person name="Garbe J."/>
            <person name="Badalamenti J.P."/>
            <person name="Herman A."/>
            <person name="Mangelson H."/>
            <person name="Liachko I."/>
            <person name="Sullivan S."/>
            <person name="Sone E.D."/>
            <person name="Koren S."/>
            <person name="Silverstein K.A.T."/>
            <person name="Beckman K.B."/>
            <person name="Gohl D.M."/>
        </authorList>
    </citation>
    <scope>NUCLEOTIDE SEQUENCE</scope>
    <source>
        <strain evidence="1">Duluth1</strain>
        <tissue evidence="1">Whole animal</tissue>
    </source>
</reference>
<dbReference type="EMBL" id="JAIWYP010000011">
    <property type="protein sequence ID" value="KAH3738000.1"/>
    <property type="molecule type" value="Genomic_DNA"/>
</dbReference>
<name>A0A9D4D3I8_DREPO</name>
<dbReference type="AlphaFoldDB" id="A0A9D4D3I8"/>
<dbReference type="Proteomes" id="UP000828390">
    <property type="component" value="Unassembled WGS sequence"/>
</dbReference>
<protein>
    <submittedName>
        <fullName evidence="1">Uncharacterized protein</fullName>
    </submittedName>
</protein>
<gene>
    <name evidence="1" type="ORF">DPMN_044602</name>
</gene>
<evidence type="ECO:0000313" key="2">
    <source>
        <dbReference type="Proteomes" id="UP000828390"/>
    </source>
</evidence>